<evidence type="ECO:0008006" key="4">
    <source>
        <dbReference type="Google" id="ProtNLM"/>
    </source>
</evidence>
<proteinExistence type="predicted"/>
<feature type="transmembrane region" description="Helical" evidence="1">
    <location>
        <begin position="38"/>
        <end position="63"/>
    </location>
</feature>
<organism evidence="2 3">
    <name type="scientific">Saponaria officinalis</name>
    <name type="common">Common soapwort</name>
    <name type="synonym">Lychnis saponaria</name>
    <dbReference type="NCBI Taxonomy" id="3572"/>
    <lineage>
        <taxon>Eukaryota</taxon>
        <taxon>Viridiplantae</taxon>
        <taxon>Streptophyta</taxon>
        <taxon>Embryophyta</taxon>
        <taxon>Tracheophyta</taxon>
        <taxon>Spermatophyta</taxon>
        <taxon>Magnoliopsida</taxon>
        <taxon>eudicotyledons</taxon>
        <taxon>Gunneridae</taxon>
        <taxon>Pentapetalae</taxon>
        <taxon>Caryophyllales</taxon>
        <taxon>Caryophyllaceae</taxon>
        <taxon>Caryophylleae</taxon>
        <taxon>Saponaria</taxon>
    </lineage>
</organism>
<sequence length="104" mass="12216">MKEEIVVQVQHHQHHRNEEEQRRHKEEEMKRKRGCRPLAFLIGFPFALCGLLLCFAGSIVWILGSLLSYVCPCLKCCSDLANKAMEFIKFPIHVFQWFIDKIPC</sequence>
<comment type="caution">
    <text evidence="2">The sequence shown here is derived from an EMBL/GenBank/DDBJ whole genome shotgun (WGS) entry which is preliminary data.</text>
</comment>
<dbReference type="PANTHER" id="PTHR33834:SF4">
    <property type="entry name" value="SIGNALING PEPTIDE TAXIMIN 2"/>
    <property type="match status" value="1"/>
</dbReference>
<keyword evidence="1" id="KW-1133">Transmembrane helix</keyword>
<gene>
    <name evidence="2" type="ORF">RND81_12G234600</name>
</gene>
<dbReference type="PANTHER" id="PTHR33834">
    <property type="entry name" value="SIGNALING PEPTIDE TAXIMIN 2"/>
    <property type="match status" value="1"/>
</dbReference>
<keyword evidence="1" id="KW-0472">Membrane</keyword>
<dbReference type="InterPro" id="IPR055283">
    <property type="entry name" value="TAXIMIN_1/2"/>
</dbReference>
<accession>A0AAW1HEI3</accession>
<protein>
    <recommendedName>
        <fullName evidence="4">Transmembrane protein</fullName>
    </recommendedName>
</protein>
<dbReference type="Proteomes" id="UP001443914">
    <property type="component" value="Unassembled WGS sequence"/>
</dbReference>
<keyword evidence="1" id="KW-0812">Transmembrane</keyword>
<name>A0AAW1HEI3_SAPOF</name>
<keyword evidence="3" id="KW-1185">Reference proteome</keyword>
<evidence type="ECO:0000313" key="3">
    <source>
        <dbReference type="Proteomes" id="UP001443914"/>
    </source>
</evidence>
<evidence type="ECO:0000313" key="2">
    <source>
        <dbReference type="EMBL" id="KAK9674467.1"/>
    </source>
</evidence>
<dbReference type="AlphaFoldDB" id="A0AAW1HEI3"/>
<reference evidence="2" key="1">
    <citation type="submission" date="2024-03" db="EMBL/GenBank/DDBJ databases">
        <title>WGS assembly of Saponaria officinalis var. Norfolk2.</title>
        <authorList>
            <person name="Jenkins J."/>
            <person name="Shu S."/>
            <person name="Grimwood J."/>
            <person name="Barry K."/>
            <person name="Goodstein D."/>
            <person name="Schmutz J."/>
            <person name="Leebens-Mack J."/>
            <person name="Osbourn A."/>
        </authorList>
    </citation>
    <scope>NUCLEOTIDE SEQUENCE [LARGE SCALE GENOMIC DNA]</scope>
    <source>
        <strain evidence="2">JIC</strain>
    </source>
</reference>
<dbReference type="EMBL" id="JBDFQZ010000012">
    <property type="protein sequence ID" value="KAK9674467.1"/>
    <property type="molecule type" value="Genomic_DNA"/>
</dbReference>
<evidence type="ECO:0000256" key="1">
    <source>
        <dbReference type="SAM" id="Phobius"/>
    </source>
</evidence>